<keyword evidence="5 6" id="KW-0472">Membrane</keyword>
<evidence type="ECO:0000313" key="8">
    <source>
        <dbReference type="Proteomes" id="UP000462055"/>
    </source>
</evidence>
<keyword evidence="2" id="KW-1003">Cell membrane</keyword>
<evidence type="ECO:0000313" key="7">
    <source>
        <dbReference type="EMBL" id="MWA07207.1"/>
    </source>
</evidence>
<protein>
    <submittedName>
        <fullName evidence="7">LysE family transporter</fullName>
    </submittedName>
</protein>
<accession>A0A6I4MTJ5</accession>
<gene>
    <name evidence="7" type="ORF">F8568_044105</name>
</gene>
<comment type="subcellular location">
    <subcellularLocation>
        <location evidence="1">Cell membrane</location>
        <topology evidence="1">Multi-pass membrane protein</topology>
    </subcellularLocation>
</comment>
<evidence type="ECO:0000256" key="4">
    <source>
        <dbReference type="ARBA" id="ARBA00022989"/>
    </source>
</evidence>
<dbReference type="InterPro" id="IPR001123">
    <property type="entry name" value="LeuE-type"/>
</dbReference>
<evidence type="ECO:0000256" key="2">
    <source>
        <dbReference type="ARBA" id="ARBA00022475"/>
    </source>
</evidence>
<organism evidence="7 8">
    <name type="scientific">Actinomadura physcomitrii</name>
    <dbReference type="NCBI Taxonomy" id="2650748"/>
    <lineage>
        <taxon>Bacteria</taxon>
        <taxon>Bacillati</taxon>
        <taxon>Actinomycetota</taxon>
        <taxon>Actinomycetes</taxon>
        <taxon>Streptosporangiales</taxon>
        <taxon>Thermomonosporaceae</taxon>
        <taxon>Actinomadura</taxon>
    </lineage>
</organism>
<sequence length="207" mass="20954">MTTALATGAVAGLGIAMQVGAVAVYLLLLSSTAPLRVGAAAALGVATVDGLYSALAVAAGSAASRMIEPVAAPLRWTAAAVLLWIAVRIVTRAFRERDAPESALDGAAGATSPGRAYLRLVGVTVLNPGTIVYFSAIVIGSRFDAFDAFDRSVFAAAAFTASALWQMAVVVTGSALGRLLTGYRGRLATAVAAGLLIATLAVRTFIQ</sequence>
<feature type="transmembrane region" description="Helical" evidence="6">
    <location>
        <begin position="40"/>
        <end position="62"/>
    </location>
</feature>
<keyword evidence="3 6" id="KW-0812">Transmembrane</keyword>
<evidence type="ECO:0000256" key="6">
    <source>
        <dbReference type="SAM" id="Phobius"/>
    </source>
</evidence>
<evidence type="ECO:0000256" key="1">
    <source>
        <dbReference type="ARBA" id="ARBA00004651"/>
    </source>
</evidence>
<feature type="transmembrane region" description="Helical" evidence="6">
    <location>
        <begin position="116"/>
        <end position="141"/>
    </location>
</feature>
<dbReference type="AlphaFoldDB" id="A0A6I4MTJ5"/>
<feature type="transmembrane region" description="Helical" evidence="6">
    <location>
        <begin position="187"/>
        <end position="206"/>
    </location>
</feature>
<comment type="caution">
    <text evidence="7">The sequence shown here is derived from an EMBL/GenBank/DDBJ whole genome shotgun (WGS) entry which is preliminary data.</text>
</comment>
<dbReference type="PANTHER" id="PTHR30086:SF20">
    <property type="entry name" value="ARGININE EXPORTER PROTEIN ARGO-RELATED"/>
    <property type="match status" value="1"/>
</dbReference>
<dbReference type="RefSeq" id="WP_151600109.1">
    <property type="nucleotide sequence ID" value="NZ_WBMS02000066.1"/>
</dbReference>
<dbReference type="Proteomes" id="UP000462055">
    <property type="component" value="Unassembled WGS sequence"/>
</dbReference>
<feature type="transmembrane region" description="Helical" evidence="6">
    <location>
        <begin position="6"/>
        <end position="28"/>
    </location>
</feature>
<name>A0A6I4MTJ5_9ACTN</name>
<dbReference type="GO" id="GO:0015171">
    <property type="term" value="F:amino acid transmembrane transporter activity"/>
    <property type="evidence" value="ECO:0007669"/>
    <property type="project" value="TreeGrafter"/>
</dbReference>
<keyword evidence="4 6" id="KW-1133">Transmembrane helix</keyword>
<dbReference type="PANTHER" id="PTHR30086">
    <property type="entry name" value="ARGININE EXPORTER PROTEIN ARGO"/>
    <property type="match status" value="1"/>
</dbReference>
<keyword evidence="8" id="KW-1185">Reference proteome</keyword>
<dbReference type="GO" id="GO:0005886">
    <property type="term" value="C:plasma membrane"/>
    <property type="evidence" value="ECO:0007669"/>
    <property type="project" value="UniProtKB-SubCell"/>
</dbReference>
<reference evidence="7" key="1">
    <citation type="submission" date="2019-12" db="EMBL/GenBank/DDBJ databases">
        <title>Actinomadura physcomitrii sp. nov., a novel actinomycete isolated from moss [Physcomitrium sphaericum (Ludw) Fuernr].</title>
        <authorList>
            <person name="Zhuang X."/>
        </authorList>
    </citation>
    <scope>NUCLEOTIDE SEQUENCE [LARGE SCALE GENOMIC DNA]</scope>
    <source>
        <strain evidence="7">LD22</strain>
    </source>
</reference>
<dbReference type="Pfam" id="PF01810">
    <property type="entry name" value="LysE"/>
    <property type="match status" value="1"/>
</dbReference>
<evidence type="ECO:0000256" key="5">
    <source>
        <dbReference type="ARBA" id="ARBA00023136"/>
    </source>
</evidence>
<proteinExistence type="predicted"/>
<evidence type="ECO:0000256" key="3">
    <source>
        <dbReference type="ARBA" id="ARBA00022692"/>
    </source>
</evidence>
<dbReference type="EMBL" id="WBMS02000066">
    <property type="protein sequence ID" value="MWA07207.1"/>
    <property type="molecule type" value="Genomic_DNA"/>
</dbReference>
<feature type="transmembrane region" description="Helical" evidence="6">
    <location>
        <begin position="153"/>
        <end position="175"/>
    </location>
</feature>